<dbReference type="InterPro" id="IPR007329">
    <property type="entry name" value="FMN-bd"/>
</dbReference>
<evidence type="ECO:0000313" key="3">
    <source>
        <dbReference type="Proteomes" id="UP000092971"/>
    </source>
</evidence>
<reference evidence="2 3" key="1">
    <citation type="submission" date="2016-02" db="EMBL/GenBank/DDBJ databases">
        <title>Comparison of Clostridium stercorarium subspecies using comparative genomics and transcriptomics.</title>
        <authorList>
            <person name="Schellenberg J."/>
            <person name="Thallinger G."/>
            <person name="Levin D.B."/>
            <person name="Zhang X."/>
            <person name="Alvare G."/>
            <person name="Fristensky B."/>
            <person name="Sparling R."/>
        </authorList>
    </citation>
    <scope>NUCLEOTIDE SEQUENCE [LARGE SCALE GENOMIC DNA]</scope>
    <source>
        <strain evidence="2 3">DSM 2910</strain>
    </source>
</reference>
<evidence type="ECO:0000313" key="2">
    <source>
        <dbReference type="EMBL" id="ANW99782.1"/>
    </source>
</evidence>
<feature type="domain" description="FMN-binding" evidence="1">
    <location>
        <begin position="36"/>
        <end position="127"/>
    </location>
</feature>
<dbReference type="RefSeq" id="WP_015360226.1">
    <property type="nucleotide sequence ID" value="NZ_CP014672.1"/>
</dbReference>
<dbReference type="Gene3D" id="3.90.1010.20">
    <property type="match status" value="1"/>
</dbReference>
<dbReference type="SMART" id="SM00900">
    <property type="entry name" value="FMN_bind"/>
    <property type="match status" value="1"/>
</dbReference>
<dbReference type="AlphaFoldDB" id="A0A1B1YG81"/>
<sequence length="131" mass="13898">MSVCLLVALTACGGTSQSKLQDGTYEGQSTPDSRGGYGIVKIEVKDGKIESAEFLQYNADGSLKDESYGKDSGEENYKKAQAALEASKQYAEKLVETQDVEKVDSITGATSSWKAFQEAAKDALAKAKGGK</sequence>
<dbReference type="PIRSF" id="PIRSF036531">
    <property type="entry name" value="Tpp15_prd"/>
    <property type="match status" value="1"/>
</dbReference>
<dbReference type="GO" id="GO:0016020">
    <property type="term" value="C:membrane"/>
    <property type="evidence" value="ECO:0007669"/>
    <property type="project" value="InterPro"/>
</dbReference>
<name>A0A1B1YG81_THEST</name>
<accession>A0A1B1YG81</accession>
<dbReference type="EMBL" id="CP014672">
    <property type="protein sequence ID" value="ANW99782.1"/>
    <property type="molecule type" value="Genomic_DNA"/>
</dbReference>
<dbReference type="Proteomes" id="UP000092971">
    <property type="component" value="Chromosome"/>
</dbReference>
<evidence type="ECO:0000259" key="1">
    <source>
        <dbReference type="SMART" id="SM00900"/>
    </source>
</evidence>
<organism evidence="2 3">
    <name type="scientific">Thermoclostridium stercorarium subsp. thermolacticum DSM 2910</name>
    <dbReference type="NCBI Taxonomy" id="1121336"/>
    <lineage>
        <taxon>Bacteria</taxon>
        <taxon>Bacillati</taxon>
        <taxon>Bacillota</taxon>
        <taxon>Clostridia</taxon>
        <taxon>Eubacteriales</taxon>
        <taxon>Oscillospiraceae</taxon>
        <taxon>Thermoclostridium</taxon>
    </lineage>
</organism>
<dbReference type="Pfam" id="PF04205">
    <property type="entry name" value="FMN_bind"/>
    <property type="match status" value="1"/>
</dbReference>
<dbReference type="InterPro" id="IPR017058">
    <property type="entry name" value="Major_M_immunogen_Tpp15_prd"/>
</dbReference>
<gene>
    <name evidence="2" type="ORF">CSTERTH_12450</name>
</gene>
<dbReference type="OrthoDB" id="1852314at2"/>
<protein>
    <submittedName>
        <fullName evidence="2">FMN-binding protein</fullName>
    </submittedName>
</protein>
<proteinExistence type="predicted"/>
<dbReference type="GO" id="GO:0010181">
    <property type="term" value="F:FMN binding"/>
    <property type="evidence" value="ECO:0007669"/>
    <property type="project" value="InterPro"/>
</dbReference>